<dbReference type="InterPro" id="IPR036322">
    <property type="entry name" value="WD40_repeat_dom_sf"/>
</dbReference>
<accession>K5WLA7</accession>
<keyword evidence="1" id="KW-0833">Ubl conjugation pathway</keyword>
<dbReference type="PROSITE" id="PS50082">
    <property type="entry name" value="WD_REPEATS_2"/>
    <property type="match status" value="1"/>
</dbReference>
<dbReference type="OrthoDB" id="2615105at2759"/>
<dbReference type="InterPro" id="IPR015943">
    <property type="entry name" value="WD40/YVTN_repeat-like_dom_sf"/>
</dbReference>
<protein>
    <submittedName>
        <fullName evidence="3">Uncharacterized protein</fullName>
    </submittedName>
</protein>
<dbReference type="AlphaFoldDB" id="K5WLA7"/>
<sequence length="124" mass="13787">MALWDVPSRSRVQLDSESGLYLRFASWSSNFEDTFMWSSVLSYAPHCFGGQSSSAMFSCDSRYLLIQGALRLESPGEHPTCLWDVATVKLIRKFVGHSDSVISVAFSLDGRFIATSSLDHTVII</sequence>
<proteinExistence type="predicted"/>
<organism evidence="3 4">
    <name type="scientific">Phanerochaete carnosa (strain HHB-10118-sp)</name>
    <name type="common">White-rot fungus</name>
    <name type="synonym">Peniophora carnosa</name>
    <dbReference type="NCBI Taxonomy" id="650164"/>
    <lineage>
        <taxon>Eukaryota</taxon>
        <taxon>Fungi</taxon>
        <taxon>Dikarya</taxon>
        <taxon>Basidiomycota</taxon>
        <taxon>Agaricomycotina</taxon>
        <taxon>Agaricomycetes</taxon>
        <taxon>Polyporales</taxon>
        <taxon>Phanerochaetaceae</taxon>
        <taxon>Phanerochaete</taxon>
    </lineage>
</organism>
<gene>
    <name evidence="3" type="ORF">PHACADRAFT_192353</name>
</gene>
<dbReference type="PANTHER" id="PTHR15622:SF2">
    <property type="entry name" value="U4_U6 SMALL NUCLEAR RIBONUCLEOPROTEIN PRP4"/>
    <property type="match status" value="1"/>
</dbReference>
<dbReference type="InterPro" id="IPR051983">
    <property type="entry name" value="WSB_SOCS-box_domain"/>
</dbReference>
<keyword evidence="4" id="KW-1185">Reference proteome</keyword>
<dbReference type="Gene3D" id="2.130.10.10">
    <property type="entry name" value="YVTN repeat-like/Quinoprotein amine dehydrogenase"/>
    <property type="match status" value="1"/>
</dbReference>
<dbReference type="Pfam" id="PF00400">
    <property type="entry name" value="WD40"/>
    <property type="match status" value="1"/>
</dbReference>
<dbReference type="KEGG" id="pco:PHACADRAFT_192353"/>
<dbReference type="Proteomes" id="UP000008370">
    <property type="component" value="Unassembled WGS sequence"/>
</dbReference>
<dbReference type="PANTHER" id="PTHR15622">
    <property type="entry name" value="WD40 REPEAT PROTEIN"/>
    <property type="match status" value="1"/>
</dbReference>
<evidence type="ECO:0000313" key="3">
    <source>
        <dbReference type="EMBL" id="EKM59959.1"/>
    </source>
</evidence>
<dbReference type="InterPro" id="IPR001680">
    <property type="entry name" value="WD40_rpt"/>
</dbReference>
<dbReference type="RefSeq" id="XP_007392508.1">
    <property type="nucleotide sequence ID" value="XM_007392446.1"/>
</dbReference>
<reference evidence="3 4" key="1">
    <citation type="journal article" date="2012" name="BMC Genomics">
        <title>Comparative genomics of the white-rot fungi, Phanerochaete carnosa and P. chrysosporium, to elucidate the genetic basis of the distinct wood types they colonize.</title>
        <authorList>
            <person name="Suzuki H."/>
            <person name="MacDonald J."/>
            <person name="Syed K."/>
            <person name="Salamov A."/>
            <person name="Hori C."/>
            <person name="Aerts A."/>
            <person name="Henrissat B."/>
            <person name="Wiebenga A."/>
            <person name="vanKuyk P.A."/>
            <person name="Barry K."/>
            <person name="Lindquist E."/>
            <person name="LaButti K."/>
            <person name="Lapidus A."/>
            <person name="Lucas S."/>
            <person name="Coutinho P."/>
            <person name="Gong Y."/>
            <person name="Samejima M."/>
            <person name="Mahadevan R."/>
            <person name="Abou-Zaid M."/>
            <person name="de Vries R.P."/>
            <person name="Igarashi K."/>
            <person name="Yadav J.S."/>
            <person name="Grigoriev I.V."/>
            <person name="Master E.R."/>
        </authorList>
    </citation>
    <scope>NUCLEOTIDE SEQUENCE [LARGE SCALE GENOMIC DNA]</scope>
    <source>
        <strain evidence="3 4">HHB-10118-sp</strain>
    </source>
</reference>
<dbReference type="HOGENOM" id="CLU_2004707_0_0_1"/>
<dbReference type="SUPFAM" id="SSF50978">
    <property type="entry name" value="WD40 repeat-like"/>
    <property type="match status" value="1"/>
</dbReference>
<evidence type="ECO:0000313" key="4">
    <source>
        <dbReference type="Proteomes" id="UP000008370"/>
    </source>
</evidence>
<evidence type="ECO:0000256" key="2">
    <source>
        <dbReference type="PROSITE-ProRule" id="PRU00221"/>
    </source>
</evidence>
<keyword evidence="2" id="KW-0853">WD repeat</keyword>
<dbReference type="GeneID" id="18910820"/>
<feature type="repeat" description="WD" evidence="2">
    <location>
        <begin position="94"/>
        <end position="124"/>
    </location>
</feature>
<dbReference type="InParanoid" id="K5WLA7"/>
<dbReference type="EMBL" id="JH930469">
    <property type="protein sequence ID" value="EKM59959.1"/>
    <property type="molecule type" value="Genomic_DNA"/>
</dbReference>
<dbReference type="PROSITE" id="PS50294">
    <property type="entry name" value="WD_REPEATS_REGION"/>
    <property type="match status" value="1"/>
</dbReference>
<evidence type="ECO:0000256" key="1">
    <source>
        <dbReference type="ARBA" id="ARBA00022786"/>
    </source>
</evidence>
<name>K5WLA7_PHACS</name>
<dbReference type="GO" id="GO:0000209">
    <property type="term" value="P:protein polyubiquitination"/>
    <property type="evidence" value="ECO:0007669"/>
    <property type="project" value="TreeGrafter"/>
</dbReference>